<evidence type="ECO:0000313" key="5">
    <source>
        <dbReference type="Proteomes" id="UP000694851"/>
    </source>
</evidence>
<dbReference type="Proteomes" id="UP000694851">
    <property type="component" value="Unplaced"/>
</dbReference>
<dbReference type="GeneID" id="109381363"/>
<reference evidence="6" key="1">
    <citation type="submission" date="2025-08" db="UniProtKB">
        <authorList>
            <consortium name="RefSeq"/>
        </authorList>
    </citation>
    <scope>IDENTIFICATION</scope>
    <source>
        <tissue evidence="6">Muscle</tissue>
    </source>
</reference>
<dbReference type="KEGG" id="hai:109381363"/>
<evidence type="ECO:0000256" key="2">
    <source>
        <dbReference type="ARBA" id="ARBA00022692"/>
    </source>
</evidence>
<dbReference type="PANTHER" id="PTHR45620">
    <property type="entry name" value="PDF RECEPTOR-LIKE PROTEIN-RELATED"/>
    <property type="match status" value="1"/>
</dbReference>
<dbReference type="InterPro" id="IPR050332">
    <property type="entry name" value="GPCR_2"/>
</dbReference>
<keyword evidence="2" id="KW-0812">Transmembrane</keyword>
<dbReference type="InterPro" id="IPR000832">
    <property type="entry name" value="GPCR_2_secretin-like"/>
</dbReference>
<keyword evidence="5" id="KW-1185">Reference proteome</keyword>
<evidence type="ECO:0000313" key="6">
    <source>
        <dbReference type="RefSeq" id="XP_019495486.1"/>
    </source>
</evidence>
<dbReference type="Gene3D" id="1.20.1070.10">
    <property type="entry name" value="Rhodopsin 7-helix transmembrane proteins"/>
    <property type="match status" value="1"/>
</dbReference>
<dbReference type="GO" id="GO:0007188">
    <property type="term" value="P:adenylate cyclase-modulating G protein-coupled receptor signaling pathway"/>
    <property type="evidence" value="ECO:0007669"/>
    <property type="project" value="TreeGrafter"/>
</dbReference>
<sequence>MVILCRFRKLHCTRNFIHMNLFVSFMLRAISVFIKDWILYAEQDSNHCFVSTVSELSLAPWPARTPPPWDTLPPRCFPAS</sequence>
<dbReference type="OrthoDB" id="9676824at2759"/>
<evidence type="ECO:0000256" key="3">
    <source>
        <dbReference type="ARBA" id="ARBA00022989"/>
    </source>
</evidence>
<protein>
    <submittedName>
        <fullName evidence="6">Pituitary adenylate cyclase-activating polypeptide type I receptor-like</fullName>
    </submittedName>
</protein>
<comment type="subcellular location">
    <subcellularLocation>
        <location evidence="1">Membrane</location>
        <topology evidence="1">Multi-pass membrane protein</topology>
    </subcellularLocation>
</comment>
<dbReference type="RefSeq" id="XP_019495486.1">
    <property type="nucleotide sequence ID" value="XM_019639941.1"/>
</dbReference>
<keyword evidence="4" id="KW-0472">Membrane</keyword>
<dbReference type="GO" id="GO:0017046">
    <property type="term" value="F:peptide hormone binding"/>
    <property type="evidence" value="ECO:0007669"/>
    <property type="project" value="TreeGrafter"/>
</dbReference>
<dbReference type="Pfam" id="PF00002">
    <property type="entry name" value="7tm_2"/>
    <property type="match status" value="1"/>
</dbReference>
<dbReference type="PANTHER" id="PTHR45620:SF12">
    <property type="entry name" value="PITUITARY ADENYLATE CYCLASE-ACTIVATING POLYPEPTIDE TYPE I RECEPTOR"/>
    <property type="match status" value="1"/>
</dbReference>
<name>A0A8B7R3C7_HIPAR</name>
<keyword evidence="3" id="KW-1133">Transmembrane helix</keyword>
<gene>
    <name evidence="6" type="primary">LOC109381363</name>
</gene>
<dbReference type="GO" id="GO:0005886">
    <property type="term" value="C:plasma membrane"/>
    <property type="evidence" value="ECO:0007669"/>
    <property type="project" value="TreeGrafter"/>
</dbReference>
<evidence type="ECO:0000256" key="1">
    <source>
        <dbReference type="ARBA" id="ARBA00004141"/>
    </source>
</evidence>
<dbReference type="GO" id="GO:0008528">
    <property type="term" value="F:G protein-coupled peptide receptor activity"/>
    <property type="evidence" value="ECO:0007669"/>
    <property type="project" value="TreeGrafter"/>
</dbReference>
<evidence type="ECO:0000256" key="4">
    <source>
        <dbReference type="ARBA" id="ARBA00023136"/>
    </source>
</evidence>
<accession>A0A8B7R3C7</accession>
<organism evidence="5 6">
    <name type="scientific">Hipposideros armiger</name>
    <name type="common">Great Himalayan leaf-nosed bat</name>
    <dbReference type="NCBI Taxonomy" id="186990"/>
    <lineage>
        <taxon>Eukaryota</taxon>
        <taxon>Metazoa</taxon>
        <taxon>Chordata</taxon>
        <taxon>Craniata</taxon>
        <taxon>Vertebrata</taxon>
        <taxon>Euteleostomi</taxon>
        <taxon>Mammalia</taxon>
        <taxon>Eutheria</taxon>
        <taxon>Laurasiatheria</taxon>
        <taxon>Chiroptera</taxon>
        <taxon>Yinpterochiroptera</taxon>
        <taxon>Rhinolophoidea</taxon>
        <taxon>Hipposideridae</taxon>
        <taxon>Hipposideros</taxon>
    </lineage>
</organism>
<proteinExistence type="predicted"/>
<dbReference type="AlphaFoldDB" id="A0A8B7R3C7"/>